<gene>
    <name evidence="5" type="ORF">GCM10009741_40990</name>
</gene>
<dbReference type="InterPro" id="IPR011611">
    <property type="entry name" value="PfkB_dom"/>
</dbReference>
<dbReference type="SUPFAM" id="SSF52374">
    <property type="entry name" value="Nucleotidylyl transferase"/>
    <property type="match status" value="1"/>
</dbReference>
<dbReference type="PANTHER" id="PTHR46969:SF1">
    <property type="entry name" value="BIFUNCTIONAL PROTEIN HLDE"/>
    <property type="match status" value="1"/>
</dbReference>
<dbReference type="InterPro" id="IPR029056">
    <property type="entry name" value="Ribokinase-like"/>
</dbReference>
<comment type="caution">
    <text evidence="5">The sequence shown here is derived from an EMBL/GenBank/DDBJ whole genome shotgun (WGS) entry which is preliminary data.</text>
</comment>
<feature type="domain" description="Carbohydrate kinase PfkB" evidence="3">
    <location>
        <begin position="4"/>
        <end position="278"/>
    </location>
</feature>
<keyword evidence="1" id="KW-0511">Multifunctional enzyme</keyword>
<dbReference type="Proteomes" id="UP001500363">
    <property type="component" value="Unassembled WGS sequence"/>
</dbReference>
<dbReference type="InterPro" id="IPR004821">
    <property type="entry name" value="Cyt_trans-like"/>
</dbReference>
<proteinExistence type="predicted"/>
<evidence type="ECO:0000259" key="4">
    <source>
        <dbReference type="Pfam" id="PF01467"/>
    </source>
</evidence>
<evidence type="ECO:0000256" key="2">
    <source>
        <dbReference type="ARBA" id="ARBA00023277"/>
    </source>
</evidence>
<dbReference type="GO" id="GO:0016301">
    <property type="term" value="F:kinase activity"/>
    <property type="evidence" value="ECO:0007669"/>
    <property type="project" value="UniProtKB-KW"/>
</dbReference>
<dbReference type="EMBL" id="BAAANC010000002">
    <property type="protein sequence ID" value="GAA1534393.1"/>
    <property type="molecule type" value="Genomic_DNA"/>
</dbReference>
<keyword evidence="5" id="KW-0418">Kinase</keyword>
<evidence type="ECO:0000313" key="5">
    <source>
        <dbReference type="EMBL" id="GAA1534393.1"/>
    </source>
</evidence>
<evidence type="ECO:0000256" key="1">
    <source>
        <dbReference type="ARBA" id="ARBA00023268"/>
    </source>
</evidence>
<dbReference type="InterPro" id="IPR014729">
    <property type="entry name" value="Rossmann-like_a/b/a_fold"/>
</dbReference>
<feature type="domain" description="Cytidyltransferase-like" evidence="4">
    <location>
        <begin position="326"/>
        <end position="423"/>
    </location>
</feature>
<dbReference type="Pfam" id="PF01467">
    <property type="entry name" value="CTP_transf_like"/>
    <property type="match status" value="1"/>
</dbReference>
<protein>
    <submittedName>
        <fullName evidence="5">PfkB family carbohydrate kinase</fullName>
    </submittedName>
</protein>
<dbReference type="NCBIfam" id="TIGR00125">
    <property type="entry name" value="cyt_tran_rel"/>
    <property type="match status" value="1"/>
</dbReference>
<reference evidence="5 6" key="1">
    <citation type="journal article" date="2019" name="Int. J. Syst. Evol. Microbiol.">
        <title>The Global Catalogue of Microorganisms (GCM) 10K type strain sequencing project: providing services to taxonomists for standard genome sequencing and annotation.</title>
        <authorList>
            <consortium name="The Broad Institute Genomics Platform"/>
            <consortium name="The Broad Institute Genome Sequencing Center for Infectious Disease"/>
            <person name="Wu L."/>
            <person name="Ma J."/>
        </authorList>
    </citation>
    <scope>NUCLEOTIDE SEQUENCE [LARGE SCALE GENOMIC DNA]</scope>
    <source>
        <strain evidence="5 6">JCM 14303</strain>
    </source>
</reference>
<accession>A0ABN2B6U2</accession>
<evidence type="ECO:0000313" key="6">
    <source>
        <dbReference type="Proteomes" id="UP001500363"/>
    </source>
</evidence>
<dbReference type="Pfam" id="PF00294">
    <property type="entry name" value="PfkB"/>
    <property type="match status" value="1"/>
</dbReference>
<sequence>MNVRVVVIGDVLLDRDIDGDVDRVCPDAPVPVLEIGTVNERAGGAGLAAHLLARPGIEVRLLTALADDEPAKRLTALLTERVAVTSILTASGTRCKTRVRSAGQSLLRLDVEPGADPSDVQEPCDVQALEEALEEADAVLVSDYAGGVVSHPDVYRVLRRWASQRAFVWDPHPRGAVPVPGVTLATPNRSEARHFCDVPGEPDQMVVRLREQWQAWGVAVTDGGKGVFTASGGGPAVFTPTPFEHHGDSCGAGDRFAGTVAAELGSGATARDAVERAVDDTAAWLVAGGVSATPDSGTRASWTSSYDDAAGVIRRVHAEGGLVVATGGCFDVLHAGHIASLEAARKLGDALVVLVNSDNSIRRLKGPGRPVNSLDDRCQVLRSLRCVDAVAVFDGDDPCELLDELRPDIWTKGGDYTADMLPETPVVDSWGGRVVLVPYLAGRSTTSILNRSLEERTL</sequence>
<keyword evidence="5" id="KW-0808">Transferase</keyword>
<dbReference type="Gene3D" id="3.40.50.620">
    <property type="entry name" value="HUPs"/>
    <property type="match status" value="1"/>
</dbReference>
<dbReference type="SUPFAM" id="SSF53613">
    <property type="entry name" value="Ribokinase-like"/>
    <property type="match status" value="1"/>
</dbReference>
<name>A0ABN2B6U2_9ACTN</name>
<evidence type="ECO:0000259" key="3">
    <source>
        <dbReference type="Pfam" id="PF00294"/>
    </source>
</evidence>
<keyword evidence="2" id="KW-0119">Carbohydrate metabolism</keyword>
<keyword evidence="6" id="KW-1185">Reference proteome</keyword>
<dbReference type="PANTHER" id="PTHR46969">
    <property type="entry name" value="BIFUNCTIONAL PROTEIN HLDE"/>
    <property type="match status" value="1"/>
</dbReference>
<dbReference type="RefSeq" id="WP_344176276.1">
    <property type="nucleotide sequence ID" value="NZ_BAAANC010000002.1"/>
</dbReference>
<dbReference type="Gene3D" id="3.40.1190.20">
    <property type="match status" value="1"/>
</dbReference>
<organism evidence="5 6">
    <name type="scientific">Kribbella lupini</name>
    <dbReference type="NCBI Taxonomy" id="291602"/>
    <lineage>
        <taxon>Bacteria</taxon>
        <taxon>Bacillati</taxon>
        <taxon>Actinomycetota</taxon>
        <taxon>Actinomycetes</taxon>
        <taxon>Propionibacteriales</taxon>
        <taxon>Kribbellaceae</taxon>
        <taxon>Kribbella</taxon>
    </lineage>
</organism>